<reference evidence="11" key="1">
    <citation type="submission" date="2024-02" db="UniProtKB">
        <authorList>
            <consortium name="WormBaseParasite"/>
        </authorList>
    </citation>
    <scope>IDENTIFICATION</scope>
</reference>
<protein>
    <submittedName>
        <fullName evidence="11">SH2 domain-containing protein</fullName>
    </submittedName>
</protein>
<keyword evidence="3" id="KW-0805">Transcription regulation</keyword>
<dbReference type="GO" id="GO:0007165">
    <property type="term" value="P:signal transduction"/>
    <property type="evidence" value="ECO:0007669"/>
    <property type="project" value="InterPro"/>
</dbReference>
<accession>A0AAF3FDP6</accession>
<dbReference type="SUPFAM" id="SSF55550">
    <property type="entry name" value="SH2 domain"/>
    <property type="match status" value="1"/>
</dbReference>
<dbReference type="GO" id="GO:0005634">
    <property type="term" value="C:nucleus"/>
    <property type="evidence" value="ECO:0007669"/>
    <property type="project" value="UniProtKB-SubCell"/>
</dbReference>
<dbReference type="FunFam" id="2.60.40.630:FF:000006">
    <property type="entry name" value="Signal transducer and activator of transcription b"/>
    <property type="match status" value="1"/>
</dbReference>
<evidence type="ECO:0000256" key="1">
    <source>
        <dbReference type="ARBA" id="ARBA00004123"/>
    </source>
</evidence>
<evidence type="ECO:0000256" key="3">
    <source>
        <dbReference type="ARBA" id="ARBA00023015"/>
    </source>
</evidence>
<dbReference type="Gene3D" id="2.60.40.630">
    <property type="entry name" value="STAT transcription factor, DNA-binding domain"/>
    <property type="match status" value="1"/>
</dbReference>
<evidence type="ECO:0000313" key="11">
    <source>
        <dbReference type="WBParaSite" id="MBELARI_LOCUS5027"/>
    </source>
</evidence>
<dbReference type="PROSITE" id="PS50001">
    <property type="entry name" value="SH2"/>
    <property type="match status" value="1"/>
</dbReference>
<dbReference type="CDD" id="cd09919">
    <property type="entry name" value="SH2_STAT_family"/>
    <property type="match status" value="1"/>
</dbReference>
<evidence type="ECO:0000256" key="6">
    <source>
        <dbReference type="ARBA" id="ARBA00023163"/>
    </source>
</evidence>
<proteinExistence type="predicted"/>
<comment type="subcellular location">
    <subcellularLocation>
        <location evidence="1">Nucleus</location>
    </subcellularLocation>
</comment>
<evidence type="ECO:0000256" key="4">
    <source>
        <dbReference type="ARBA" id="ARBA00023125"/>
    </source>
</evidence>
<sequence>MADMMSECMDSESTSAFSPADPSIDSLFFSKHNLSVETYQIFKNDVDVLLSGKAALAEQPMFIQKIIRTCHEMLATYEDEKAYLMSDVLCTWAMRQQKVSIGTLWTQQLHYNQLETIHQEFEYFGEVLQHTISGLEYLIQFFPAQGFEDMHAKFKQMAHYFLYYSIIVARQPPSVIVKCGEAENHRRSRFWFNTEIRVLGGRAFGLETTGSGIEVQCYLITDETAKQLLNNAYFEIFESEEFSIEPPTANFHVKEHRGLKAKFDDMRISKKVQLRRESVATKRYCLCYNIRLKTSCGIDLVGKKVSLPFAVLVGPKSDVEAKLFLERSFADLVRQPLSEIPGHVSALEMADQLEMKFQAIVETPQKSTDGPAIIQPRMFTSQAKEHIIKRLKPSPQGYIAIDNFMKLPVAEEFQQKKTNTTEGDWKLVPFFDWFFKLAETVNKYLYHMWFDGLIYGFCGKEEAEQLLRSVPRSVLLVRFSDIEQGKVKISVKNSLGEMRHHWYEHSDLNARPLSKELLSNPKFSDIELIYPDIDLEVALGGRQKPRRNLPKHLQPNDIYFDNQGAATSAF</sequence>
<evidence type="ECO:0000259" key="9">
    <source>
        <dbReference type="PROSITE" id="PS50001"/>
    </source>
</evidence>
<evidence type="ECO:0000313" key="10">
    <source>
        <dbReference type="Proteomes" id="UP000887575"/>
    </source>
</evidence>
<dbReference type="InterPro" id="IPR036860">
    <property type="entry name" value="SH2_dom_sf"/>
</dbReference>
<evidence type="ECO:0000256" key="8">
    <source>
        <dbReference type="PROSITE-ProRule" id="PRU00191"/>
    </source>
</evidence>
<dbReference type="Gene3D" id="1.10.238.10">
    <property type="entry name" value="EF-hand"/>
    <property type="match status" value="1"/>
</dbReference>
<dbReference type="InterPro" id="IPR000980">
    <property type="entry name" value="SH2"/>
</dbReference>
<evidence type="ECO:0000256" key="5">
    <source>
        <dbReference type="ARBA" id="ARBA00023159"/>
    </source>
</evidence>
<keyword evidence="5" id="KW-0010">Activator</keyword>
<keyword evidence="6" id="KW-0804">Transcription</keyword>
<dbReference type="InterPro" id="IPR001217">
    <property type="entry name" value="STAT"/>
</dbReference>
<dbReference type="WBParaSite" id="MBELARI_LOCUS5027">
    <property type="protein sequence ID" value="MBELARI_LOCUS5027"/>
    <property type="gene ID" value="MBELARI_LOCUS5027"/>
</dbReference>
<dbReference type="Pfam" id="PF24629">
    <property type="entry name" value="STATB_N"/>
    <property type="match status" value="1"/>
</dbReference>
<dbReference type="GO" id="GO:0003677">
    <property type="term" value="F:DNA binding"/>
    <property type="evidence" value="ECO:0007669"/>
    <property type="project" value="UniProtKB-KW"/>
</dbReference>
<dbReference type="Proteomes" id="UP000887575">
    <property type="component" value="Unassembled WGS sequence"/>
</dbReference>
<evidence type="ECO:0000256" key="7">
    <source>
        <dbReference type="ARBA" id="ARBA00023242"/>
    </source>
</evidence>
<feature type="domain" description="SH2" evidence="9">
    <location>
        <begin position="449"/>
        <end position="529"/>
    </location>
</feature>
<dbReference type="InterPro" id="IPR057515">
    <property type="entry name" value="STATB_N"/>
</dbReference>
<keyword evidence="7" id="KW-0539">Nucleus</keyword>
<dbReference type="PANTHER" id="PTHR11801">
    <property type="entry name" value="SIGNAL TRANSDUCER AND ACTIVATOR OF TRANSCRIPTION"/>
    <property type="match status" value="1"/>
</dbReference>
<dbReference type="AlphaFoldDB" id="A0AAF3FDP6"/>
<keyword evidence="4" id="KW-0238">DNA-binding</keyword>
<name>A0AAF3FDP6_9BILA</name>
<dbReference type="Gene3D" id="3.30.505.10">
    <property type="entry name" value="SH2 domain"/>
    <property type="match status" value="1"/>
</dbReference>
<dbReference type="InterPro" id="IPR012345">
    <property type="entry name" value="STAT_TF_DNA-bd_N"/>
</dbReference>
<dbReference type="GO" id="GO:0003700">
    <property type="term" value="F:DNA-binding transcription factor activity"/>
    <property type="evidence" value="ECO:0007669"/>
    <property type="project" value="InterPro"/>
</dbReference>
<keyword evidence="10" id="KW-1185">Reference proteome</keyword>
<organism evidence="10 11">
    <name type="scientific">Mesorhabditis belari</name>
    <dbReference type="NCBI Taxonomy" id="2138241"/>
    <lineage>
        <taxon>Eukaryota</taxon>
        <taxon>Metazoa</taxon>
        <taxon>Ecdysozoa</taxon>
        <taxon>Nematoda</taxon>
        <taxon>Chromadorea</taxon>
        <taxon>Rhabditida</taxon>
        <taxon>Rhabditina</taxon>
        <taxon>Rhabditomorpha</taxon>
        <taxon>Rhabditoidea</taxon>
        <taxon>Rhabditidae</taxon>
        <taxon>Mesorhabditinae</taxon>
        <taxon>Mesorhabditis</taxon>
    </lineage>
</organism>
<evidence type="ECO:0000256" key="2">
    <source>
        <dbReference type="ARBA" id="ARBA00022999"/>
    </source>
</evidence>
<keyword evidence="2 8" id="KW-0727">SH2 domain</keyword>